<keyword evidence="5" id="KW-0808">Transferase</keyword>
<dbReference type="HAMAP" id="MF_00328">
    <property type="entry name" value="Guanylate_kinase"/>
    <property type="match status" value="1"/>
</dbReference>
<dbReference type="PROSITE" id="PS51503">
    <property type="entry name" value="HIG1"/>
    <property type="match status" value="1"/>
</dbReference>
<dbReference type="GO" id="GO:0005739">
    <property type="term" value="C:mitochondrion"/>
    <property type="evidence" value="ECO:0007669"/>
    <property type="project" value="UniProtKB-SubCell"/>
</dbReference>
<evidence type="ECO:0000313" key="17">
    <source>
        <dbReference type="Proteomes" id="UP000301737"/>
    </source>
</evidence>
<feature type="domain" description="Guanylate kinase-like" evidence="14">
    <location>
        <begin position="2"/>
        <end position="183"/>
    </location>
</feature>
<comment type="caution">
    <text evidence="16">The sequence shown here is derived from an EMBL/GenBank/DDBJ whole genome shotgun (WGS) entry which is preliminary data.</text>
</comment>
<evidence type="ECO:0000256" key="10">
    <source>
        <dbReference type="ARBA" id="ARBA00022989"/>
    </source>
</evidence>
<evidence type="ECO:0000256" key="11">
    <source>
        <dbReference type="ARBA" id="ARBA00023136"/>
    </source>
</evidence>
<keyword evidence="13" id="KW-0175">Coiled coil</keyword>
<protein>
    <recommendedName>
        <fullName evidence="4">Guanylate kinase</fullName>
        <ecNumber evidence="3">2.7.4.8</ecNumber>
    </recommendedName>
    <alternativeName>
        <fullName evidence="12">GMP kinase</fullName>
    </alternativeName>
</protein>
<evidence type="ECO:0000256" key="2">
    <source>
        <dbReference type="ARBA" id="ARBA00005790"/>
    </source>
</evidence>
<dbReference type="CDD" id="cd00071">
    <property type="entry name" value="GMPK"/>
    <property type="match status" value="1"/>
</dbReference>
<evidence type="ECO:0000256" key="3">
    <source>
        <dbReference type="ARBA" id="ARBA00012961"/>
    </source>
</evidence>
<name>A0A4C2E3N7_9SACH</name>
<dbReference type="Proteomes" id="UP000301737">
    <property type="component" value="Unassembled WGS sequence"/>
</dbReference>
<dbReference type="EMBL" id="BIMX01000003">
    <property type="protein sequence ID" value="GCE97916.1"/>
    <property type="molecule type" value="Genomic_DNA"/>
</dbReference>
<dbReference type="PANTHER" id="PTHR23117">
    <property type="entry name" value="GUANYLATE KINASE-RELATED"/>
    <property type="match status" value="1"/>
</dbReference>
<keyword evidence="10" id="KW-1133">Transmembrane helix</keyword>
<dbReference type="EC" id="2.7.4.8" evidence="3"/>
<evidence type="ECO:0000256" key="7">
    <source>
        <dbReference type="ARBA" id="ARBA00022741"/>
    </source>
</evidence>
<dbReference type="InterPro" id="IPR007667">
    <property type="entry name" value="Hypoxia_induced_domain"/>
</dbReference>
<keyword evidence="8" id="KW-0418">Kinase</keyword>
<dbReference type="Pfam" id="PF04588">
    <property type="entry name" value="HIG_1_N"/>
    <property type="match status" value="1"/>
</dbReference>
<dbReference type="Gene3D" id="3.40.50.300">
    <property type="entry name" value="P-loop containing nucleotide triphosphate hydrolases"/>
    <property type="match status" value="1"/>
</dbReference>
<dbReference type="GO" id="GO:0005829">
    <property type="term" value="C:cytosol"/>
    <property type="evidence" value="ECO:0007669"/>
    <property type="project" value="TreeGrafter"/>
</dbReference>
<keyword evidence="11" id="KW-0472">Membrane</keyword>
<proteinExistence type="inferred from homology"/>
<evidence type="ECO:0000256" key="4">
    <source>
        <dbReference type="ARBA" id="ARBA00016296"/>
    </source>
</evidence>
<evidence type="ECO:0000256" key="12">
    <source>
        <dbReference type="ARBA" id="ARBA00030128"/>
    </source>
</evidence>
<evidence type="ECO:0000259" key="14">
    <source>
        <dbReference type="PROSITE" id="PS50052"/>
    </source>
</evidence>
<accession>A0A4C2E3N7</accession>
<keyword evidence="17" id="KW-1185">Reference proteome</keyword>
<evidence type="ECO:0000256" key="1">
    <source>
        <dbReference type="ARBA" id="ARBA00004173"/>
    </source>
</evidence>
<dbReference type="AlphaFoldDB" id="A0A4C2E3N7"/>
<dbReference type="NCBIfam" id="TIGR03263">
    <property type="entry name" value="guanyl_kin"/>
    <property type="match status" value="1"/>
</dbReference>
<evidence type="ECO:0000313" key="16">
    <source>
        <dbReference type="EMBL" id="GCE97916.1"/>
    </source>
</evidence>
<keyword evidence="9" id="KW-0067">ATP-binding</keyword>
<dbReference type="Pfam" id="PF00625">
    <property type="entry name" value="Guanylate_kin"/>
    <property type="match status" value="1"/>
</dbReference>
<comment type="subcellular location">
    <subcellularLocation>
        <location evidence="1">Mitochondrion</location>
    </subcellularLocation>
</comment>
<dbReference type="PANTHER" id="PTHR23117:SF13">
    <property type="entry name" value="GUANYLATE KINASE"/>
    <property type="match status" value="1"/>
</dbReference>
<gene>
    <name evidence="16" type="ORF">ZYGM_003869</name>
</gene>
<evidence type="ECO:0000256" key="5">
    <source>
        <dbReference type="ARBA" id="ARBA00022679"/>
    </source>
</evidence>
<dbReference type="InterPro" id="IPR027417">
    <property type="entry name" value="P-loop_NTPase"/>
</dbReference>
<evidence type="ECO:0000256" key="9">
    <source>
        <dbReference type="ARBA" id="ARBA00022840"/>
    </source>
</evidence>
<keyword evidence="7" id="KW-0547">Nucleotide-binding</keyword>
<dbReference type="GO" id="GO:0005524">
    <property type="term" value="F:ATP binding"/>
    <property type="evidence" value="ECO:0007669"/>
    <property type="project" value="UniProtKB-KW"/>
</dbReference>
<dbReference type="PROSITE" id="PS00856">
    <property type="entry name" value="GUANYLATE_KINASE_1"/>
    <property type="match status" value="1"/>
</dbReference>
<feature type="domain" description="HIG1" evidence="15">
    <location>
        <begin position="192"/>
        <end position="283"/>
    </location>
</feature>
<evidence type="ECO:0000256" key="13">
    <source>
        <dbReference type="SAM" id="Coils"/>
    </source>
</evidence>
<dbReference type="OrthoDB" id="6334211at2759"/>
<comment type="similarity">
    <text evidence="2">Belongs to the guanylate kinase family.</text>
</comment>
<evidence type="ECO:0000259" key="15">
    <source>
        <dbReference type="PROSITE" id="PS51503"/>
    </source>
</evidence>
<dbReference type="FunFam" id="3.40.50.300:FF:000776">
    <property type="entry name" value="Guanylate kinase 2"/>
    <property type="match status" value="1"/>
</dbReference>
<feature type="coiled-coil region" evidence="13">
    <location>
        <begin position="298"/>
        <end position="342"/>
    </location>
</feature>
<dbReference type="InterPro" id="IPR020590">
    <property type="entry name" value="Guanylate_kinase_CS"/>
</dbReference>
<dbReference type="SUPFAM" id="SSF52540">
    <property type="entry name" value="P-loop containing nucleoside triphosphate hydrolases"/>
    <property type="match status" value="1"/>
</dbReference>
<dbReference type="InterPro" id="IPR008144">
    <property type="entry name" value="Guanylate_kin-like_dom"/>
</dbReference>
<reference evidence="16 17" key="1">
    <citation type="submission" date="2019-01" db="EMBL/GenBank/DDBJ databases">
        <title>Draft Genome Sequencing of Zygosaccharomyces mellis Ca-7.</title>
        <authorList>
            <person name="Shiwa Y."/>
            <person name="Kanesaki Y."/>
            <person name="Ishige T."/>
            <person name="Mura K."/>
            <person name="Hori T."/>
            <person name="Tamura T."/>
        </authorList>
    </citation>
    <scope>NUCLEOTIDE SEQUENCE [LARGE SCALE GENOMIC DNA]</scope>
    <source>
        <strain evidence="16 17">Ca-7</strain>
    </source>
</reference>
<keyword evidence="6" id="KW-0812">Transmembrane</keyword>
<evidence type="ECO:0000256" key="6">
    <source>
        <dbReference type="ARBA" id="ARBA00022692"/>
    </source>
</evidence>
<dbReference type="InterPro" id="IPR017665">
    <property type="entry name" value="Guanylate_kinase"/>
</dbReference>
<dbReference type="FunFam" id="3.30.63.10:FF:000002">
    <property type="entry name" value="Guanylate kinase 1"/>
    <property type="match status" value="1"/>
</dbReference>
<sequence>MSRPIVFSGPSGTGKSTLLKKLFAEFPDKFGFSVSSTTRAPRPGEVNGREYNFVQVEQFQKMIQDGKFIEWAQFSGNYYGTAVDSVKKVIESDKVCLLDIDMQGVKAVKSSDLNARFLFIAPPSLKDLENRLRGRGTETEESITKRLAAAKGEMDFASTGIHDKIIVNDDLNKAYEEMKQLYNQQINMPGLPSSFDSKEQNVNELPFLEKVKFHCKQQPMVPLGTLLTTGAVILAAQNVRTGNKKKAQVWFRWRVGLQAATLVALVAGSFIYGTSLKERKSDEDKMREKAKMRELLWIQELERRDQETQYRKKRAELARQKMQDNEAAVSKLQKELKDLELRIKNDN</sequence>
<dbReference type="Gene3D" id="6.10.140.1320">
    <property type="match status" value="1"/>
</dbReference>
<organism evidence="16 17">
    <name type="scientific">Zygosaccharomyces mellis</name>
    <dbReference type="NCBI Taxonomy" id="42258"/>
    <lineage>
        <taxon>Eukaryota</taxon>
        <taxon>Fungi</taxon>
        <taxon>Dikarya</taxon>
        <taxon>Ascomycota</taxon>
        <taxon>Saccharomycotina</taxon>
        <taxon>Saccharomycetes</taxon>
        <taxon>Saccharomycetales</taxon>
        <taxon>Saccharomycetaceae</taxon>
        <taxon>Zygosaccharomyces</taxon>
    </lineage>
</organism>
<dbReference type="InterPro" id="IPR008145">
    <property type="entry name" value="GK/Ca_channel_bsu"/>
</dbReference>
<dbReference type="SMART" id="SM00072">
    <property type="entry name" value="GuKc"/>
    <property type="match status" value="1"/>
</dbReference>
<dbReference type="GO" id="GO:0004385">
    <property type="term" value="F:GMP kinase activity"/>
    <property type="evidence" value="ECO:0007669"/>
    <property type="project" value="UniProtKB-EC"/>
</dbReference>
<evidence type="ECO:0000256" key="8">
    <source>
        <dbReference type="ARBA" id="ARBA00022777"/>
    </source>
</evidence>
<dbReference type="PROSITE" id="PS50052">
    <property type="entry name" value="GUANYLATE_KINASE_2"/>
    <property type="match status" value="1"/>
</dbReference>